<dbReference type="Proteomes" id="UP000824242">
    <property type="component" value="Unassembled WGS sequence"/>
</dbReference>
<gene>
    <name evidence="1" type="ORF">IAB89_02970</name>
</gene>
<reference evidence="1" key="1">
    <citation type="submission" date="2020-10" db="EMBL/GenBank/DDBJ databases">
        <authorList>
            <person name="Gilroy R."/>
        </authorList>
    </citation>
    <scope>NUCLEOTIDE SEQUENCE</scope>
    <source>
        <strain evidence="1">ChiSxjej1B13-7958</strain>
    </source>
</reference>
<reference evidence="1" key="2">
    <citation type="journal article" date="2021" name="PeerJ">
        <title>Extensive microbial diversity within the chicken gut microbiome revealed by metagenomics and culture.</title>
        <authorList>
            <person name="Gilroy R."/>
            <person name="Ravi A."/>
            <person name="Getino M."/>
            <person name="Pursley I."/>
            <person name="Horton D.L."/>
            <person name="Alikhan N.F."/>
            <person name="Baker D."/>
            <person name="Gharbi K."/>
            <person name="Hall N."/>
            <person name="Watson M."/>
            <person name="Adriaenssens E.M."/>
            <person name="Foster-Nyarko E."/>
            <person name="Jarju S."/>
            <person name="Secka A."/>
            <person name="Antonio M."/>
            <person name="Oren A."/>
            <person name="Chaudhuri R.R."/>
            <person name="La Ragione R."/>
            <person name="Hildebrand F."/>
            <person name="Pallen M.J."/>
        </authorList>
    </citation>
    <scope>NUCLEOTIDE SEQUENCE</scope>
    <source>
        <strain evidence="1">ChiSxjej1B13-7958</strain>
    </source>
</reference>
<sequence>MANEEKLAKFHQAINHYALEQRQKIEEEVADFKKKELQEAEDEVLVESYHLIQKEMADMRGRISREMAQREMAGRRALLEQRSRITQEVFNKASAILSEETKSEHYPKLLERFADQARKAFDSRAAGAKLPEDIVFFLRAADKSFEPVIQKAFGAPCRFCEDDSILLGGLRAESAALHLELDSTLDALLENQREWFEEISHLSVG</sequence>
<protein>
    <submittedName>
        <fullName evidence="1">Uncharacterized protein</fullName>
    </submittedName>
</protein>
<dbReference type="SUPFAM" id="SSF160527">
    <property type="entry name" value="V-type ATPase subunit E-like"/>
    <property type="match status" value="1"/>
</dbReference>
<evidence type="ECO:0000313" key="1">
    <source>
        <dbReference type="EMBL" id="HIR46611.1"/>
    </source>
</evidence>
<dbReference type="AlphaFoldDB" id="A0A9D1AKY1"/>
<comment type="caution">
    <text evidence="1">The sequence shown here is derived from an EMBL/GenBank/DDBJ whole genome shotgun (WGS) entry which is preliminary data.</text>
</comment>
<name>A0A9D1AKY1_9FIRM</name>
<proteinExistence type="predicted"/>
<evidence type="ECO:0000313" key="2">
    <source>
        <dbReference type="Proteomes" id="UP000824242"/>
    </source>
</evidence>
<organism evidence="1 2">
    <name type="scientific">Candidatus Caccousia avicola</name>
    <dbReference type="NCBI Taxonomy" id="2840721"/>
    <lineage>
        <taxon>Bacteria</taxon>
        <taxon>Bacillati</taxon>
        <taxon>Bacillota</taxon>
        <taxon>Clostridia</taxon>
        <taxon>Eubacteriales</taxon>
        <taxon>Oscillospiraceae</taxon>
        <taxon>Oscillospiraceae incertae sedis</taxon>
        <taxon>Candidatus Caccousia</taxon>
    </lineage>
</organism>
<accession>A0A9D1AKY1</accession>
<dbReference type="EMBL" id="DVGZ01000029">
    <property type="protein sequence ID" value="HIR46611.1"/>
    <property type="molecule type" value="Genomic_DNA"/>
</dbReference>